<evidence type="ECO:0000313" key="1">
    <source>
        <dbReference type="EMBL" id="EGT31436.1"/>
    </source>
</evidence>
<sequence length="211" mass="24341">MMNQIIERPKTPPPDFRKSFLMYRRPQPKPAKNTDEEVDCTPYEHVHYRPYCQTVWLEKRRKAYNKPVCPRMPVIMENLCMFEWLHRVGAQQNMTNEELLFILTNGLYHQNGGNVAIVFNKDHKTGKSATSQMDATFGVSDNAEDALREFLAGQKAPKVKFTIPESLKKYGVGTLLRHMANTEPPVSECYPSTSSQYCSKHQREVEVVTLD</sequence>
<organism evidence="2">
    <name type="scientific">Caenorhabditis brenneri</name>
    <name type="common">Nematode worm</name>
    <dbReference type="NCBI Taxonomy" id="135651"/>
    <lineage>
        <taxon>Eukaryota</taxon>
        <taxon>Metazoa</taxon>
        <taxon>Ecdysozoa</taxon>
        <taxon>Nematoda</taxon>
        <taxon>Chromadorea</taxon>
        <taxon>Rhabditida</taxon>
        <taxon>Rhabditina</taxon>
        <taxon>Rhabditomorpha</taxon>
        <taxon>Rhabditoidea</taxon>
        <taxon>Rhabditidae</taxon>
        <taxon>Peloderinae</taxon>
        <taxon>Caenorhabditis</taxon>
    </lineage>
</organism>
<dbReference type="OMA" id="EVDCTPY"/>
<protein>
    <submittedName>
        <fullName evidence="1">Uncharacterized protein</fullName>
    </submittedName>
</protein>
<proteinExistence type="predicted"/>
<dbReference type="OrthoDB" id="5857806at2759"/>
<dbReference type="EMBL" id="GL379796">
    <property type="protein sequence ID" value="EGT31436.1"/>
    <property type="molecule type" value="Genomic_DNA"/>
</dbReference>
<dbReference type="InParanoid" id="G0MJ22"/>
<accession>G0MJ22</accession>
<dbReference type="AlphaFoldDB" id="G0MJ22"/>
<keyword evidence="2" id="KW-1185">Reference proteome</keyword>
<gene>
    <name evidence="1" type="ORF">CAEBREN_21346</name>
</gene>
<name>G0MJ22_CAEBE</name>
<dbReference type="HOGENOM" id="CLU_109949_0_0_1"/>
<reference evidence="2" key="1">
    <citation type="submission" date="2011-07" db="EMBL/GenBank/DDBJ databases">
        <authorList>
            <consortium name="Caenorhabditis brenneri Sequencing and Analysis Consortium"/>
            <person name="Wilson R.K."/>
        </authorList>
    </citation>
    <scope>NUCLEOTIDE SEQUENCE [LARGE SCALE GENOMIC DNA]</scope>
    <source>
        <strain evidence="2">PB2801</strain>
    </source>
</reference>
<evidence type="ECO:0000313" key="2">
    <source>
        <dbReference type="Proteomes" id="UP000008068"/>
    </source>
</evidence>
<dbReference type="eggNOG" id="ENOG502THUM">
    <property type="taxonomic scope" value="Eukaryota"/>
</dbReference>
<dbReference type="FunCoup" id="G0MJ22">
    <property type="interactions" value="1049"/>
</dbReference>
<dbReference type="Proteomes" id="UP000008068">
    <property type="component" value="Unassembled WGS sequence"/>
</dbReference>